<evidence type="ECO:0000313" key="3">
    <source>
        <dbReference type="EMBL" id="KKN38329.1"/>
    </source>
</evidence>
<dbReference type="InterPro" id="IPR058593">
    <property type="entry name" value="ARB_07466-like_C"/>
</dbReference>
<organism evidence="3">
    <name type="scientific">marine sediment metagenome</name>
    <dbReference type="NCBI Taxonomy" id="412755"/>
    <lineage>
        <taxon>unclassified sequences</taxon>
        <taxon>metagenomes</taxon>
        <taxon>ecological metagenomes</taxon>
    </lineage>
</organism>
<dbReference type="AlphaFoldDB" id="A0A0F9Q7A2"/>
<accession>A0A0F9Q7A2</accession>
<evidence type="ECO:0000256" key="1">
    <source>
        <dbReference type="SAM" id="MobiDB-lite"/>
    </source>
</evidence>
<sequence length="202" mass="21988">MSGPIVILLAILAGATAALWPRRAAAAPGFMRPPKPGALPGYAPKDYQTTCDPGEKPGAVRFRDHMVARYGGAPWGITRECGVGGKSEHKEGRALDWHPEGSPRDKEAGWAAVKELLETDQFGRPHAEARRWGIQYLVWDGHTWHAEIAARGVGALPPALVARGISPIGWRRYTKTGNPTIEHRDHVHFTLSREAGQSAPLM</sequence>
<protein>
    <recommendedName>
        <fullName evidence="2">ARB-07466-like C-terminal domain-containing protein</fullName>
    </recommendedName>
</protein>
<comment type="caution">
    <text evidence="3">The sequence shown here is derived from an EMBL/GenBank/DDBJ whole genome shotgun (WGS) entry which is preliminary data.</text>
</comment>
<feature type="region of interest" description="Disordered" evidence="1">
    <location>
        <begin position="86"/>
        <end position="105"/>
    </location>
</feature>
<name>A0A0F9Q7A2_9ZZZZ</name>
<feature type="domain" description="ARB-07466-like C-terminal" evidence="2">
    <location>
        <begin position="54"/>
        <end position="181"/>
    </location>
</feature>
<dbReference type="EMBL" id="LAZR01001838">
    <property type="protein sequence ID" value="KKN38329.1"/>
    <property type="molecule type" value="Genomic_DNA"/>
</dbReference>
<reference evidence="3" key="1">
    <citation type="journal article" date="2015" name="Nature">
        <title>Complex archaea that bridge the gap between prokaryotes and eukaryotes.</title>
        <authorList>
            <person name="Spang A."/>
            <person name="Saw J.H."/>
            <person name="Jorgensen S.L."/>
            <person name="Zaremba-Niedzwiedzka K."/>
            <person name="Martijn J."/>
            <person name="Lind A.E."/>
            <person name="van Eijk R."/>
            <person name="Schleper C."/>
            <person name="Guy L."/>
            <person name="Ettema T.J."/>
        </authorList>
    </citation>
    <scope>NUCLEOTIDE SEQUENCE</scope>
</reference>
<evidence type="ECO:0000259" key="2">
    <source>
        <dbReference type="Pfam" id="PF26571"/>
    </source>
</evidence>
<dbReference type="Pfam" id="PF26571">
    <property type="entry name" value="VldE"/>
    <property type="match status" value="1"/>
</dbReference>
<proteinExistence type="predicted"/>
<gene>
    <name evidence="3" type="ORF">LCGC14_0754740</name>
</gene>